<comment type="caution">
    <text evidence="10">The sequence shown here is derived from an EMBL/GenBank/DDBJ whole genome shotgun (WGS) entry which is preliminary data.</text>
</comment>
<evidence type="ECO:0000256" key="2">
    <source>
        <dbReference type="ARBA" id="ARBA00005983"/>
    </source>
</evidence>
<dbReference type="Gene3D" id="3.40.50.10330">
    <property type="entry name" value="Probable inorganic polyphosphate/atp-NAD kinase, domain 1"/>
    <property type="match status" value="1"/>
</dbReference>
<dbReference type="RefSeq" id="WP_184239159.1">
    <property type="nucleotide sequence ID" value="NZ_JACHMJ010000001.1"/>
</dbReference>
<keyword evidence="4" id="KW-0547">Nucleotide-binding</keyword>
<dbReference type="InterPro" id="IPR016064">
    <property type="entry name" value="NAD/diacylglycerol_kinase_sf"/>
</dbReference>
<dbReference type="PANTHER" id="PTHR12358:SF106">
    <property type="entry name" value="LIPID KINASE YEGS"/>
    <property type="match status" value="1"/>
</dbReference>
<comment type="cofactor">
    <cofactor evidence="1">
        <name>Mg(2+)</name>
        <dbReference type="ChEBI" id="CHEBI:18420"/>
    </cofactor>
</comment>
<keyword evidence="3" id="KW-0808">Transferase</keyword>
<dbReference type="GO" id="GO:0016301">
    <property type="term" value="F:kinase activity"/>
    <property type="evidence" value="ECO:0007669"/>
    <property type="project" value="UniProtKB-KW"/>
</dbReference>
<evidence type="ECO:0000256" key="8">
    <source>
        <dbReference type="ARBA" id="ARBA00023264"/>
    </source>
</evidence>
<dbReference type="GO" id="GO:0008654">
    <property type="term" value="P:phospholipid biosynthetic process"/>
    <property type="evidence" value="ECO:0007669"/>
    <property type="project" value="UniProtKB-KW"/>
</dbReference>
<evidence type="ECO:0000313" key="11">
    <source>
        <dbReference type="Proteomes" id="UP000536685"/>
    </source>
</evidence>
<dbReference type="EMBL" id="JACHMJ010000001">
    <property type="protein sequence ID" value="MBB5844727.1"/>
    <property type="molecule type" value="Genomic_DNA"/>
</dbReference>
<protein>
    <submittedName>
        <fullName evidence="10">Diacylglycerol kinase family enzyme</fullName>
    </submittedName>
</protein>
<evidence type="ECO:0000256" key="6">
    <source>
        <dbReference type="ARBA" id="ARBA00022840"/>
    </source>
</evidence>
<dbReference type="InterPro" id="IPR001206">
    <property type="entry name" value="Diacylglycerol_kinase_cat_dom"/>
</dbReference>
<dbReference type="SUPFAM" id="SSF111331">
    <property type="entry name" value="NAD kinase/diacylglycerol kinase-like"/>
    <property type="match status" value="1"/>
</dbReference>
<dbReference type="PANTHER" id="PTHR12358">
    <property type="entry name" value="SPHINGOSINE KINASE"/>
    <property type="match status" value="1"/>
</dbReference>
<dbReference type="Pfam" id="PF00781">
    <property type="entry name" value="DAGK_cat"/>
    <property type="match status" value="1"/>
</dbReference>
<dbReference type="InterPro" id="IPR045540">
    <property type="entry name" value="YegS/DAGK_C"/>
</dbReference>
<evidence type="ECO:0000256" key="1">
    <source>
        <dbReference type="ARBA" id="ARBA00001946"/>
    </source>
</evidence>
<dbReference type="GO" id="GO:0005886">
    <property type="term" value="C:plasma membrane"/>
    <property type="evidence" value="ECO:0007669"/>
    <property type="project" value="TreeGrafter"/>
</dbReference>
<dbReference type="GO" id="GO:0005524">
    <property type="term" value="F:ATP binding"/>
    <property type="evidence" value="ECO:0007669"/>
    <property type="project" value="UniProtKB-KW"/>
</dbReference>
<accession>A0A841ANG4</accession>
<dbReference type="Pfam" id="PF19279">
    <property type="entry name" value="YegS_C"/>
    <property type="match status" value="1"/>
</dbReference>
<dbReference type="InterPro" id="IPR017438">
    <property type="entry name" value="ATP-NAD_kinase_N"/>
</dbReference>
<dbReference type="InterPro" id="IPR050187">
    <property type="entry name" value="Lipid_Phosphate_FormReg"/>
</dbReference>
<keyword evidence="11" id="KW-1185">Reference proteome</keyword>
<keyword evidence="5 10" id="KW-0418">Kinase</keyword>
<reference evidence="10 11" key="1">
    <citation type="submission" date="2020-08" db="EMBL/GenBank/DDBJ databases">
        <title>Sequencing the genomes of 1000 actinobacteria strains.</title>
        <authorList>
            <person name="Klenk H.-P."/>
        </authorList>
    </citation>
    <scope>NUCLEOTIDE SEQUENCE [LARGE SCALE GENOMIC DNA]</scope>
    <source>
        <strain evidence="10 11">DSM 105784</strain>
    </source>
</reference>
<organism evidence="10 11">
    <name type="scientific">Conyzicola lurida</name>
    <dbReference type="NCBI Taxonomy" id="1172621"/>
    <lineage>
        <taxon>Bacteria</taxon>
        <taxon>Bacillati</taxon>
        <taxon>Actinomycetota</taxon>
        <taxon>Actinomycetes</taxon>
        <taxon>Micrococcales</taxon>
        <taxon>Microbacteriaceae</taxon>
        <taxon>Conyzicola</taxon>
    </lineage>
</organism>
<name>A0A841ANG4_9MICO</name>
<keyword evidence="8" id="KW-1208">Phospholipid metabolism</keyword>
<sequence length="330" mass="35499">MATPKNTHPQLAAVVYNPIKVDILALKTSVARAAEEAGWQHPLWFETSVEDAGQGVTAEAIRLGARLVLAAGGDGTVRAVAEGLRDTGVAMALLPSGTGNLLARNIDVPFTDLDTTVDIAFNGVDRQIDLGLASIVREDGDREEHVFLVMAGLGLDAKMIANTNSKLKKAVGWLAYVDAGLRSLPEIKPVKLRVSIDGSPERKVSVHTIIIGNCGKLPGGILLLPDAHPDDGILDFVALRPRGPFGWVKIWNKVAWENGVLRKSALGRRIIDLSRDVKDVTYLTGRDLRMTVDEPQQFQLDGDEFGEAKSVHAWVDPGALLVRVPAHKAG</sequence>
<keyword evidence="7" id="KW-0594">Phospholipid biosynthesis</keyword>
<evidence type="ECO:0000256" key="7">
    <source>
        <dbReference type="ARBA" id="ARBA00023209"/>
    </source>
</evidence>
<feature type="domain" description="DAGKc" evidence="9">
    <location>
        <begin position="7"/>
        <end position="138"/>
    </location>
</feature>
<proteinExistence type="inferred from homology"/>
<keyword evidence="7" id="KW-0443">Lipid metabolism</keyword>
<dbReference type="AlphaFoldDB" id="A0A841ANG4"/>
<dbReference type="Gene3D" id="2.60.200.40">
    <property type="match status" value="1"/>
</dbReference>
<dbReference type="PROSITE" id="PS50146">
    <property type="entry name" value="DAGK"/>
    <property type="match status" value="1"/>
</dbReference>
<evidence type="ECO:0000256" key="4">
    <source>
        <dbReference type="ARBA" id="ARBA00022741"/>
    </source>
</evidence>
<keyword evidence="7" id="KW-0444">Lipid biosynthesis</keyword>
<evidence type="ECO:0000256" key="3">
    <source>
        <dbReference type="ARBA" id="ARBA00022679"/>
    </source>
</evidence>
<evidence type="ECO:0000256" key="5">
    <source>
        <dbReference type="ARBA" id="ARBA00022777"/>
    </source>
</evidence>
<evidence type="ECO:0000259" key="9">
    <source>
        <dbReference type="PROSITE" id="PS50146"/>
    </source>
</evidence>
<comment type="similarity">
    <text evidence="2">Belongs to the diacylglycerol/lipid kinase family.</text>
</comment>
<dbReference type="Proteomes" id="UP000536685">
    <property type="component" value="Unassembled WGS sequence"/>
</dbReference>
<gene>
    <name evidence="10" type="ORF">HD599_003050</name>
</gene>
<evidence type="ECO:0000313" key="10">
    <source>
        <dbReference type="EMBL" id="MBB5844727.1"/>
    </source>
</evidence>
<keyword evidence="6" id="KW-0067">ATP-binding</keyword>